<dbReference type="PROSITE" id="PS50887">
    <property type="entry name" value="GGDEF"/>
    <property type="match status" value="1"/>
</dbReference>
<sequence>MLAKLEYFQSIKKPDSVIALDIDHLKRINDKFGHDVGDQVIRTLAELMQSSAREQDVICRTGGRVCHMLA</sequence>
<reference evidence="3 4" key="1">
    <citation type="submission" date="2018-01" db="EMBL/GenBank/DDBJ databases">
        <authorList>
            <person name="Paulsen S."/>
            <person name="Gram L.K."/>
        </authorList>
    </citation>
    <scope>NUCLEOTIDE SEQUENCE [LARGE SCALE GENOMIC DNA]</scope>
    <source>
        <strain evidence="3 4">S3790</strain>
    </source>
</reference>
<feature type="domain" description="GGDEF" evidence="2">
    <location>
        <begin position="13"/>
        <end position="70"/>
    </location>
</feature>
<protein>
    <recommendedName>
        <fullName evidence="1">diguanylate cyclase</fullName>
        <ecNumber evidence="1">2.7.7.65</ecNumber>
    </recommendedName>
</protein>
<comment type="caution">
    <text evidence="3">The sequence shown here is derived from an EMBL/GenBank/DDBJ whole genome shotgun (WGS) entry which is preliminary data.</text>
</comment>
<dbReference type="Gene3D" id="3.30.70.270">
    <property type="match status" value="1"/>
</dbReference>
<dbReference type="NCBIfam" id="TIGR00254">
    <property type="entry name" value="GGDEF"/>
    <property type="match status" value="1"/>
</dbReference>
<proteinExistence type="predicted"/>
<dbReference type="InterPro" id="IPR043128">
    <property type="entry name" value="Rev_trsase/Diguanyl_cyclase"/>
</dbReference>
<dbReference type="PANTHER" id="PTHR45138:SF24">
    <property type="entry name" value="DIGUANYLATE CYCLASE DGCC-RELATED"/>
    <property type="match status" value="1"/>
</dbReference>
<dbReference type="InterPro" id="IPR050469">
    <property type="entry name" value="Diguanylate_Cyclase"/>
</dbReference>
<dbReference type="AlphaFoldDB" id="A0A5S3VAW0"/>
<evidence type="ECO:0000259" key="2">
    <source>
        <dbReference type="PROSITE" id="PS50887"/>
    </source>
</evidence>
<evidence type="ECO:0000256" key="1">
    <source>
        <dbReference type="ARBA" id="ARBA00012528"/>
    </source>
</evidence>
<dbReference type="GO" id="GO:0043709">
    <property type="term" value="P:cell adhesion involved in single-species biofilm formation"/>
    <property type="evidence" value="ECO:0007669"/>
    <property type="project" value="TreeGrafter"/>
</dbReference>
<evidence type="ECO:0000313" key="3">
    <source>
        <dbReference type="EMBL" id="TMO69104.1"/>
    </source>
</evidence>
<dbReference type="GO" id="GO:1902201">
    <property type="term" value="P:negative regulation of bacterial-type flagellum-dependent cell motility"/>
    <property type="evidence" value="ECO:0007669"/>
    <property type="project" value="TreeGrafter"/>
</dbReference>
<name>A0A5S3VAW0_9GAMM</name>
<dbReference type="EMBL" id="PNBX01000024">
    <property type="protein sequence ID" value="TMO69104.1"/>
    <property type="molecule type" value="Genomic_DNA"/>
</dbReference>
<dbReference type="GO" id="GO:0005886">
    <property type="term" value="C:plasma membrane"/>
    <property type="evidence" value="ECO:0007669"/>
    <property type="project" value="TreeGrafter"/>
</dbReference>
<dbReference type="InterPro" id="IPR029787">
    <property type="entry name" value="Nucleotide_cyclase"/>
</dbReference>
<dbReference type="InterPro" id="IPR000160">
    <property type="entry name" value="GGDEF_dom"/>
</dbReference>
<dbReference type="PANTHER" id="PTHR45138">
    <property type="entry name" value="REGULATORY COMPONENTS OF SENSORY TRANSDUCTION SYSTEM"/>
    <property type="match status" value="1"/>
</dbReference>
<organism evidence="3 4">
    <name type="scientific">Pseudoalteromonas aurantia</name>
    <dbReference type="NCBI Taxonomy" id="43654"/>
    <lineage>
        <taxon>Bacteria</taxon>
        <taxon>Pseudomonadati</taxon>
        <taxon>Pseudomonadota</taxon>
        <taxon>Gammaproteobacteria</taxon>
        <taxon>Alteromonadales</taxon>
        <taxon>Pseudoalteromonadaceae</taxon>
        <taxon>Pseudoalteromonas</taxon>
    </lineage>
</organism>
<dbReference type="Proteomes" id="UP000307217">
    <property type="component" value="Unassembled WGS sequence"/>
</dbReference>
<dbReference type="Pfam" id="PF00990">
    <property type="entry name" value="GGDEF"/>
    <property type="match status" value="1"/>
</dbReference>
<evidence type="ECO:0000313" key="4">
    <source>
        <dbReference type="Proteomes" id="UP000307217"/>
    </source>
</evidence>
<dbReference type="GO" id="GO:0052621">
    <property type="term" value="F:diguanylate cyclase activity"/>
    <property type="evidence" value="ECO:0007669"/>
    <property type="project" value="UniProtKB-EC"/>
</dbReference>
<gene>
    <name evidence="3" type="ORF">CWC19_06635</name>
</gene>
<dbReference type="SUPFAM" id="SSF55073">
    <property type="entry name" value="Nucleotide cyclase"/>
    <property type="match status" value="1"/>
</dbReference>
<dbReference type="EC" id="2.7.7.65" evidence="1"/>
<accession>A0A5S3VAW0</accession>
<reference evidence="4" key="2">
    <citation type="submission" date="2019-06" db="EMBL/GenBank/DDBJ databases">
        <title>Co-occurence of chitin degradation, pigmentation and bioactivity in marine Pseudoalteromonas.</title>
        <authorList>
            <person name="Sonnenschein E.C."/>
            <person name="Bech P.K."/>
        </authorList>
    </citation>
    <scope>NUCLEOTIDE SEQUENCE [LARGE SCALE GENOMIC DNA]</scope>
    <source>
        <strain evidence="4">S3790</strain>
    </source>
</reference>